<dbReference type="CDD" id="cd06171">
    <property type="entry name" value="Sigma70_r4"/>
    <property type="match status" value="1"/>
</dbReference>
<dbReference type="Pfam" id="PF08281">
    <property type="entry name" value="Sigma70_r4_2"/>
    <property type="match status" value="1"/>
</dbReference>
<evidence type="ECO:0000259" key="6">
    <source>
        <dbReference type="Pfam" id="PF08281"/>
    </source>
</evidence>
<keyword evidence="4" id="KW-0804">Transcription</keyword>
<evidence type="ECO:0000256" key="2">
    <source>
        <dbReference type="ARBA" id="ARBA00023015"/>
    </source>
</evidence>
<dbReference type="SUPFAM" id="SSF88946">
    <property type="entry name" value="Sigma2 domain of RNA polymerase sigma factors"/>
    <property type="match status" value="1"/>
</dbReference>
<dbReference type="InterPro" id="IPR013325">
    <property type="entry name" value="RNA_pol_sigma_r2"/>
</dbReference>
<dbReference type="Gene3D" id="1.10.1740.10">
    <property type="match status" value="1"/>
</dbReference>
<reference evidence="7 8" key="1">
    <citation type="submission" date="2016-11" db="EMBL/GenBank/DDBJ databases">
        <authorList>
            <person name="Jaros S."/>
            <person name="Januszkiewicz K."/>
            <person name="Wedrychowicz H."/>
        </authorList>
    </citation>
    <scope>NUCLEOTIDE SEQUENCE [LARGE SCALE GENOMIC DNA]</scope>
    <source>
        <strain evidence="7 8">DSM 18119</strain>
    </source>
</reference>
<dbReference type="OrthoDB" id="1056775at2"/>
<organism evidence="7 8">
    <name type="scientific">Flavisolibacter ginsengisoli DSM 18119</name>
    <dbReference type="NCBI Taxonomy" id="1121884"/>
    <lineage>
        <taxon>Bacteria</taxon>
        <taxon>Pseudomonadati</taxon>
        <taxon>Bacteroidota</taxon>
        <taxon>Chitinophagia</taxon>
        <taxon>Chitinophagales</taxon>
        <taxon>Chitinophagaceae</taxon>
        <taxon>Flavisolibacter</taxon>
    </lineage>
</organism>
<name>A0A1M4YXH4_9BACT</name>
<accession>A0A1M4YXH4</accession>
<comment type="similarity">
    <text evidence="1">Belongs to the sigma-70 factor family. ECF subfamily.</text>
</comment>
<dbReference type="Gene3D" id="1.10.10.10">
    <property type="entry name" value="Winged helix-like DNA-binding domain superfamily/Winged helix DNA-binding domain"/>
    <property type="match status" value="1"/>
</dbReference>
<dbReference type="InterPro" id="IPR014284">
    <property type="entry name" value="RNA_pol_sigma-70_dom"/>
</dbReference>
<dbReference type="STRING" id="1121884.SAMN02745131_01797"/>
<proteinExistence type="inferred from homology"/>
<dbReference type="InterPro" id="IPR013249">
    <property type="entry name" value="RNA_pol_sigma70_r4_t2"/>
</dbReference>
<evidence type="ECO:0000256" key="1">
    <source>
        <dbReference type="ARBA" id="ARBA00010641"/>
    </source>
</evidence>
<evidence type="ECO:0000256" key="3">
    <source>
        <dbReference type="ARBA" id="ARBA00023082"/>
    </source>
</evidence>
<dbReference type="GO" id="GO:0003677">
    <property type="term" value="F:DNA binding"/>
    <property type="evidence" value="ECO:0007669"/>
    <property type="project" value="InterPro"/>
</dbReference>
<dbReference type="InterPro" id="IPR013324">
    <property type="entry name" value="RNA_pol_sigma_r3/r4-like"/>
</dbReference>
<dbReference type="SUPFAM" id="SSF88659">
    <property type="entry name" value="Sigma3 and sigma4 domains of RNA polymerase sigma factors"/>
    <property type="match status" value="1"/>
</dbReference>
<feature type="domain" description="RNA polymerase sigma-70 region 2" evidence="5">
    <location>
        <begin position="22"/>
        <end position="94"/>
    </location>
</feature>
<keyword evidence="8" id="KW-1185">Reference proteome</keyword>
<evidence type="ECO:0000256" key="4">
    <source>
        <dbReference type="ARBA" id="ARBA00023163"/>
    </source>
</evidence>
<evidence type="ECO:0000313" key="8">
    <source>
        <dbReference type="Proteomes" id="UP000184048"/>
    </source>
</evidence>
<gene>
    <name evidence="7" type="ORF">SAMN02745131_01797</name>
</gene>
<dbReference type="Pfam" id="PF04542">
    <property type="entry name" value="Sigma70_r2"/>
    <property type="match status" value="1"/>
</dbReference>
<dbReference type="NCBIfam" id="TIGR02937">
    <property type="entry name" value="sigma70-ECF"/>
    <property type="match status" value="1"/>
</dbReference>
<evidence type="ECO:0000259" key="5">
    <source>
        <dbReference type="Pfam" id="PF04542"/>
    </source>
</evidence>
<sequence length="191" mass="22342">MEPLLTIIQGCAQNNSRDQKWLYEKYFGYCLKIVFRYIYRYDKAVDIVNDGFVKIFRSFSRFQYKSNEHAEMMLMGWMRTIMINTAIDDLRKNNFLPEIGDISESIWMHEDKSQGADQALLYKELIKQIKKLPPSYRTVFNMYVIDGLTHQEIANSLGISVGTSKSNLSKARVILQKIIKNNDEQIEACNM</sequence>
<dbReference type="GO" id="GO:0016987">
    <property type="term" value="F:sigma factor activity"/>
    <property type="evidence" value="ECO:0007669"/>
    <property type="project" value="UniProtKB-KW"/>
</dbReference>
<dbReference type="InterPro" id="IPR039425">
    <property type="entry name" value="RNA_pol_sigma-70-like"/>
</dbReference>
<feature type="domain" description="RNA polymerase sigma factor 70 region 4 type 2" evidence="6">
    <location>
        <begin position="124"/>
        <end position="173"/>
    </location>
</feature>
<dbReference type="GO" id="GO:0006352">
    <property type="term" value="P:DNA-templated transcription initiation"/>
    <property type="evidence" value="ECO:0007669"/>
    <property type="project" value="InterPro"/>
</dbReference>
<keyword evidence="3" id="KW-0731">Sigma factor</keyword>
<dbReference type="Proteomes" id="UP000184048">
    <property type="component" value="Unassembled WGS sequence"/>
</dbReference>
<dbReference type="AlphaFoldDB" id="A0A1M4YXH4"/>
<dbReference type="InterPro" id="IPR036388">
    <property type="entry name" value="WH-like_DNA-bd_sf"/>
</dbReference>
<dbReference type="InterPro" id="IPR007627">
    <property type="entry name" value="RNA_pol_sigma70_r2"/>
</dbReference>
<keyword evidence="2" id="KW-0805">Transcription regulation</keyword>
<protein>
    <submittedName>
        <fullName evidence="7">RNA polymerase sigma-70 factor, ECF subfamily</fullName>
    </submittedName>
</protein>
<dbReference type="PANTHER" id="PTHR43133">
    <property type="entry name" value="RNA POLYMERASE ECF-TYPE SIGMA FACTO"/>
    <property type="match status" value="1"/>
</dbReference>
<evidence type="ECO:0000313" key="7">
    <source>
        <dbReference type="EMBL" id="SHF10257.1"/>
    </source>
</evidence>
<dbReference type="EMBL" id="FQUU01000006">
    <property type="protein sequence ID" value="SHF10257.1"/>
    <property type="molecule type" value="Genomic_DNA"/>
</dbReference>
<dbReference type="PANTHER" id="PTHR43133:SF46">
    <property type="entry name" value="RNA POLYMERASE SIGMA-70 FACTOR ECF SUBFAMILY"/>
    <property type="match status" value="1"/>
</dbReference>
<dbReference type="RefSeq" id="WP_084079941.1">
    <property type="nucleotide sequence ID" value="NZ_FQUU01000006.1"/>
</dbReference>